<feature type="compositionally biased region" description="Acidic residues" evidence="1">
    <location>
        <begin position="42"/>
        <end position="53"/>
    </location>
</feature>
<dbReference type="GO" id="GO:0005634">
    <property type="term" value="C:nucleus"/>
    <property type="evidence" value="ECO:0007669"/>
    <property type="project" value="TreeGrafter"/>
</dbReference>
<dbReference type="PANTHER" id="PTHR13464:SF0">
    <property type="entry name" value="SAP30-BINDING PROTEIN"/>
    <property type="match status" value="1"/>
</dbReference>
<feature type="compositionally biased region" description="Basic and acidic residues" evidence="1">
    <location>
        <begin position="54"/>
        <end position="68"/>
    </location>
</feature>
<evidence type="ECO:0008006" key="4">
    <source>
        <dbReference type="Google" id="ProtNLM"/>
    </source>
</evidence>
<dbReference type="EMBL" id="BNJQ01000008">
    <property type="protein sequence ID" value="GHP04532.1"/>
    <property type="molecule type" value="Genomic_DNA"/>
</dbReference>
<dbReference type="Proteomes" id="UP000660262">
    <property type="component" value="Unassembled WGS sequence"/>
</dbReference>
<dbReference type="GO" id="GO:0006355">
    <property type="term" value="P:regulation of DNA-templated transcription"/>
    <property type="evidence" value="ECO:0007669"/>
    <property type="project" value="InterPro"/>
</dbReference>
<evidence type="ECO:0000313" key="3">
    <source>
        <dbReference type="Proteomes" id="UP000660262"/>
    </source>
</evidence>
<dbReference type="OrthoDB" id="530175at2759"/>
<feature type="compositionally biased region" description="Acidic residues" evidence="1">
    <location>
        <begin position="22"/>
        <end position="31"/>
    </location>
</feature>
<feature type="region of interest" description="Disordered" evidence="1">
    <location>
        <begin position="18"/>
        <end position="91"/>
    </location>
</feature>
<sequence length="186" mass="21143">MADSASASAAAAAKLGLSAYLSDDDDDDDEAKEEKNKRTRNDEDDEDKEGEPEQQEKEEVRQEMKLDSDDSQPPVDYSAYLPPLPTTPCNPDIQERVRRFLAIQSERGVSVNEQIQGNSGFRNPAFLEKMVEHFALDSFGTLLPAHVWDPHNLPREDFVDAIEQALAERRERRERERRELSTKLLG</sequence>
<dbReference type="InterPro" id="IPR012479">
    <property type="entry name" value="SAP30BP"/>
</dbReference>
<proteinExistence type="predicted"/>
<name>A0A830HCZ3_9CHLO</name>
<keyword evidence="3" id="KW-1185">Reference proteome</keyword>
<evidence type="ECO:0000313" key="2">
    <source>
        <dbReference type="EMBL" id="GHP04532.1"/>
    </source>
</evidence>
<accession>A0A830HCZ3</accession>
<evidence type="ECO:0000256" key="1">
    <source>
        <dbReference type="SAM" id="MobiDB-lite"/>
    </source>
</evidence>
<dbReference type="Pfam" id="PF07818">
    <property type="entry name" value="HCNGP"/>
    <property type="match status" value="1"/>
</dbReference>
<reference evidence="2" key="1">
    <citation type="submission" date="2020-10" db="EMBL/GenBank/DDBJ databases">
        <title>Unveiling of a novel bifunctional photoreceptor, Dualchrome1, isolated from a cosmopolitan green alga.</title>
        <authorList>
            <person name="Suzuki S."/>
            <person name="Kawachi M."/>
        </authorList>
    </citation>
    <scope>NUCLEOTIDE SEQUENCE</scope>
    <source>
        <strain evidence="2">NIES 2893</strain>
    </source>
</reference>
<protein>
    <recommendedName>
        <fullName evidence="4">SAP30-binding protein</fullName>
    </recommendedName>
</protein>
<feature type="compositionally biased region" description="Basic and acidic residues" evidence="1">
    <location>
        <begin position="32"/>
        <end position="41"/>
    </location>
</feature>
<dbReference type="PANTHER" id="PTHR13464">
    <property type="entry name" value="TRANSCRIPTIONAL REGULATOR PROTEIN HCNGP"/>
    <property type="match status" value="1"/>
</dbReference>
<dbReference type="AlphaFoldDB" id="A0A830HCZ3"/>
<organism evidence="2 3">
    <name type="scientific">Pycnococcus provasolii</name>
    <dbReference type="NCBI Taxonomy" id="41880"/>
    <lineage>
        <taxon>Eukaryota</taxon>
        <taxon>Viridiplantae</taxon>
        <taxon>Chlorophyta</taxon>
        <taxon>Pseudoscourfieldiophyceae</taxon>
        <taxon>Pseudoscourfieldiales</taxon>
        <taxon>Pycnococcaceae</taxon>
        <taxon>Pycnococcus</taxon>
    </lineage>
</organism>
<comment type="caution">
    <text evidence="2">The sequence shown here is derived from an EMBL/GenBank/DDBJ whole genome shotgun (WGS) entry which is preliminary data.</text>
</comment>
<gene>
    <name evidence="2" type="ORF">PPROV_000328600</name>
</gene>